<evidence type="ECO:0000256" key="5">
    <source>
        <dbReference type="ARBA" id="ARBA00022989"/>
    </source>
</evidence>
<keyword evidence="3" id="KW-1003">Cell membrane</keyword>
<comment type="similarity">
    <text evidence="7">Belongs to the binding-protein-dependent transport system permease family.</text>
</comment>
<feature type="transmembrane region" description="Helical" evidence="7">
    <location>
        <begin position="137"/>
        <end position="160"/>
    </location>
</feature>
<feature type="transmembrane region" description="Helical" evidence="7">
    <location>
        <begin position="316"/>
        <end position="342"/>
    </location>
</feature>
<dbReference type="InterPro" id="IPR045621">
    <property type="entry name" value="BPD_transp_1_N"/>
</dbReference>
<dbReference type="Proteomes" id="UP000552709">
    <property type="component" value="Unassembled WGS sequence"/>
</dbReference>
<keyword evidence="2 7" id="KW-0813">Transport</keyword>
<evidence type="ECO:0000313" key="9">
    <source>
        <dbReference type="EMBL" id="MBB5363594.1"/>
    </source>
</evidence>
<dbReference type="CDD" id="cd06261">
    <property type="entry name" value="TM_PBP2"/>
    <property type="match status" value="1"/>
</dbReference>
<dbReference type="GO" id="GO:0005886">
    <property type="term" value="C:plasma membrane"/>
    <property type="evidence" value="ECO:0007669"/>
    <property type="project" value="UniProtKB-SubCell"/>
</dbReference>
<dbReference type="PANTHER" id="PTHR43163:SF6">
    <property type="entry name" value="DIPEPTIDE TRANSPORT SYSTEM PERMEASE PROTEIN DPPB-RELATED"/>
    <property type="match status" value="1"/>
</dbReference>
<reference evidence="9 10" key="1">
    <citation type="submission" date="2020-08" db="EMBL/GenBank/DDBJ databases">
        <title>Genomic Encyclopedia of Type Strains, Phase IV (KMG-IV): sequencing the most valuable type-strain genomes for metagenomic binning, comparative biology and taxonomic classification.</title>
        <authorList>
            <person name="Goeker M."/>
        </authorList>
    </citation>
    <scope>NUCLEOTIDE SEQUENCE [LARGE SCALE GENOMIC DNA]</scope>
    <source>
        <strain evidence="9 10">DSM 27939</strain>
    </source>
</reference>
<dbReference type="PANTHER" id="PTHR43163">
    <property type="entry name" value="DIPEPTIDE TRANSPORT SYSTEM PERMEASE PROTEIN DPPB-RELATED"/>
    <property type="match status" value="1"/>
</dbReference>
<feature type="transmembrane region" description="Helical" evidence="7">
    <location>
        <begin position="362"/>
        <end position="388"/>
    </location>
</feature>
<dbReference type="AlphaFoldDB" id="A0A7W8JXR4"/>
<protein>
    <submittedName>
        <fullName evidence="9">Peptide/nickel transport system permease protein</fullName>
    </submittedName>
</protein>
<name>A0A7W8JXR4_9DEIO</name>
<dbReference type="GO" id="GO:0055085">
    <property type="term" value="P:transmembrane transport"/>
    <property type="evidence" value="ECO:0007669"/>
    <property type="project" value="InterPro"/>
</dbReference>
<keyword evidence="5 7" id="KW-1133">Transmembrane helix</keyword>
<dbReference type="SUPFAM" id="SSF161098">
    <property type="entry name" value="MetI-like"/>
    <property type="match status" value="1"/>
</dbReference>
<dbReference type="Gene3D" id="1.10.3720.10">
    <property type="entry name" value="MetI-like"/>
    <property type="match status" value="2"/>
</dbReference>
<evidence type="ECO:0000256" key="7">
    <source>
        <dbReference type="RuleBase" id="RU363032"/>
    </source>
</evidence>
<comment type="caution">
    <text evidence="9">The sequence shown here is derived from an EMBL/GenBank/DDBJ whole genome shotgun (WGS) entry which is preliminary data.</text>
</comment>
<dbReference type="Pfam" id="PF00528">
    <property type="entry name" value="BPD_transp_1"/>
    <property type="match status" value="1"/>
</dbReference>
<keyword evidence="4 7" id="KW-0812">Transmembrane</keyword>
<feature type="transmembrane region" description="Helical" evidence="7">
    <location>
        <begin position="102"/>
        <end position="125"/>
    </location>
</feature>
<feature type="transmembrane region" description="Helical" evidence="7">
    <location>
        <begin position="9"/>
        <end position="29"/>
    </location>
</feature>
<evidence type="ECO:0000256" key="6">
    <source>
        <dbReference type="ARBA" id="ARBA00023136"/>
    </source>
</evidence>
<accession>A0A7W8JXR4</accession>
<keyword evidence="6 7" id="KW-0472">Membrane</keyword>
<evidence type="ECO:0000256" key="2">
    <source>
        <dbReference type="ARBA" id="ARBA00022448"/>
    </source>
</evidence>
<dbReference type="InterPro" id="IPR000515">
    <property type="entry name" value="MetI-like"/>
</dbReference>
<evidence type="ECO:0000256" key="4">
    <source>
        <dbReference type="ARBA" id="ARBA00022692"/>
    </source>
</evidence>
<evidence type="ECO:0000256" key="1">
    <source>
        <dbReference type="ARBA" id="ARBA00004651"/>
    </source>
</evidence>
<dbReference type="RefSeq" id="WP_184132790.1">
    <property type="nucleotide sequence ID" value="NZ_JACHFL010000006.1"/>
</dbReference>
<dbReference type="EMBL" id="JACHFL010000006">
    <property type="protein sequence ID" value="MBB5363594.1"/>
    <property type="molecule type" value="Genomic_DNA"/>
</dbReference>
<evidence type="ECO:0000259" key="8">
    <source>
        <dbReference type="PROSITE" id="PS50928"/>
    </source>
</evidence>
<dbReference type="InterPro" id="IPR035906">
    <property type="entry name" value="MetI-like_sf"/>
</dbReference>
<sequence>MLKYTLKRVAAMVPILLVVSLLVFALIQLQPGTFVDDLKLSNPNMTAQEVENLRRAYGLDQPWYVQYGKWLSHAVQGDFGISRKQYIPAATFVVEQRLGNTLLLGAGALTLSLLIGIPLGILSAVKQYSVLDYVTTFFAFVGFSLPVFWFGLMLLIVFSVNLKVLPAGGLSSPNATPLVSTSATFDATGPVTKVQQSNGQTQVTVEVYDADRGATEDRTYALPTGVKSEVQVGDYVSPGQPYGRSVTVASWLSYALDRLKYLVLPTVALAVIQIATWTRFMRAALLDVINQDYVRTARAKGLPEGRVISKHALRNALIPVITLIGLSLPGLVNGAVITETVFNYPGMGLALYQSILDKDYNPAMVILLLLAVITLLANLLTDLAYALLSPRIRFS</sequence>
<keyword evidence="10" id="KW-1185">Reference proteome</keyword>
<feature type="transmembrane region" description="Helical" evidence="7">
    <location>
        <begin position="261"/>
        <end position="280"/>
    </location>
</feature>
<proteinExistence type="inferred from homology"/>
<evidence type="ECO:0000313" key="10">
    <source>
        <dbReference type="Proteomes" id="UP000552709"/>
    </source>
</evidence>
<feature type="domain" description="ABC transmembrane type-1" evidence="8">
    <location>
        <begin position="98"/>
        <end position="381"/>
    </location>
</feature>
<dbReference type="PROSITE" id="PS50928">
    <property type="entry name" value="ABC_TM1"/>
    <property type="match status" value="1"/>
</dbReference>
<comment type="subcellular location">
    <subcellularLocation>
        <location evidence="1 7">Cell membrane</location>
        <topology evidence="1 7">Multi-pass membrane protein</topology>
    </subcellularLocation>
</comment>
<evidence type="ECO:0000256" key="3">
    <source>
        <dbReference type="ARBA" id="ARBA00022475"/>
    </source>
</evidence>
<dbReference type="Pfam" id="PF19300">
    <property type="entry name" value="BPD_transp_1_N"/>
    <property type="match status" value="1"/>
</dbReference>
<organism evidence="9 10">
    <name type="scientific">Deinococcus humi</name>
    <dbReference type="NCBI Taxonomy" id="662880"/>
    <lineage>
        <taxon>Bacteria</taxon>
        <taxon>Thermotogati</taxon>
        <taxon>Deinococcota</taxon>
        <taxon>Deinococci</taxon>
        <taxon>Deinococcales</taxon>
        <taxon>Deinococcaceae</taxon>
        <taxon>Deinococcus</taxon>
    </lineage>
</organism>
<gene>
    <name evidence="9" type="ORF">HNQ08_002700</name>
</gene>